<dbReference type="GO" id="GO:0000785">
    <property type="term" value="C:chromatin"/>
    <property type="evidence" value="ECO:0007669"/>
    <property type="project" value="TreeGrafter"/>
</dbReference>
<comment type="subcellular location">
    <subcellularLocation>
        <location evidence="1">Nucleus</location>
    </subcellularLocation>
</comment>
<dbReference type="AlphaFoldDB" id="A0AAD6D398"/>
<comment type="caution">
    <text evidence="8">The sequence shown here is derived from an EMBL/GenBank/DDBJ whole genome shotgun (WGS) entry which is preliminary data.</text>
</comment>
<proteinExistence type="predicted"/>
<protein>
    <recommendedName>
        <fullName evidence="7">Xylanolytic transcriptional activator regulatory domain-containing protein</fullName>
    </recommendedName>
</protein>
<keyword evidence="4" id="KW-0863">Zinc-finger</keyword>
<dbReference type="PANTHER" id="PTHR40626">
    <property type="entry name" value="MIP31509P"/>
    <property type="match status" value="1"/>
</dbReference>
<dbReference type="InterPro" id="IPR007219">
    <property type="entry name" value="XnlR_reg_dom"/>
</dbReference>
<dbReference type="InterPro" id="IPR051059">
    <property type="entry name" value="VerF-like"/>
</dbReference>
<evidence type="ECO:0000256" key="1">
    <source>
        <dbReference type="ARBA" id="ARBA00004123"/>
    </source>
</evidence>
<evidence type="ECO:0000256" key="6">
    <source>
        <dbReference type="ARBA" id="ARBA00023242"/>
    </source>
</evidence>
<dbReference type="PANTHER" id="PTHR40626:SF11">
    <property type="entry name" value="ZINC FINGER PROTEIN YPR022C"/>
    <property type="match status" value="1"/>
</dbReference>
<gene>
    <name evidence="8" type="ORF">N7494_002082</name>
</gene>
<keyword evidence="6" id="KW-0539">Nucleus</keyword>
<evidence type="ECO:0000256" key="4">
    <source>
        <dbReference type="ARBA" id="ARBA00022771"/>
    </source>
</evidence>
<evidence type="ECO:0000256" key="5">
    <source>
        <dbReference type="ARBA" id="ARBA00022833"/>
    </source>
</evidence>
<sequence>MDDLATLNRLQSTSPQQIATDMFTTTEEYAMHEKAFQDYGLGYSQSAGPQPECALSEGLNEPSPYWALLDIPPPSNINGGLDFGLGPRLPRSVFRVNKESQFPVLATGISSPPEDGSPNDQTASIPTVVMRDCPRLKPAMITEAMGCDKEITTKIPSSTVLQNCMRAYFERFDIHVGLFHLPTLNIGQLDSPLTLAMCAIGALYRLDRRLSAFLFLTAERAVNMFSFQRDGDSASPSFETQDLETLGKQPMGNFKPVWELQTRVLLVFIATLGGKPTFSRKAVDGIGRKFSLPLYFSSLSNGLTDSFEVLACRDTWHTDVSWHRWVDRESMKRVLYAILRISNILNFTYGVPPITSVVQEYDIDMPDADELWHAPSEIDWTLAIQGRPRDKLPSLRSAVSQLLYGEAPPTVYGLDQWSPYAVSIVMHAVSIHTWNLMQSTETLTGLTLNLHGAEAIRSLLTSNIEIGLARCYLMISKARTTNELTWNEAEGPLLFNSLSILRGIHVRVLTGLCGVDRMVLLNDVEEDVTMAVTDYVTSSSTRDRASVRSVHSLFDNIMTILKLDANILRKTAAFNWSVEHAIVGVDCGHTAAMKMAARGTSLITVIAIFLSNCIQKIQLARQCNEHIDTAELDFLEAARSILVDTAYVIEGRISLAAGILRMWKQFYDDVWVWGVTPRIASLFEKLACAYDSQLSSAGEANLMQLQ</sequence>
<name>A0AAD6D398_9EURO</name>
<evidence type="ECO:0000313" key="9">
    <source>
        <dbReference type="Proteomes" id="UP001220324"/>
    </source>
</evidence>
<keyword evidence="3" id="KW-0677">Repeat</keyword>
<dbReference type="EMBL" id="JAQIZZ010000002">
    <property type="protein sequence ID" value="KAJ5552704.1"/>
    <property type="molecule type" value="Genomic_DNA"/>
</dbReference>
<keyword evidence="5" id="KW-0862">Zinc</keyword>
<keyword evidence="2" id="KW-0479">Metal-binding</keyword>
<organism evidence="8 9">
    <name type="scientific">Penicillium frequentans</name>
    <dbReference type="NCBI Taxonomy" id="3151616"/>
    <lineage>
        <taxon>Eukaryota</taxon>
        <taxon>Fungi</taxon>
        <taxon>Dikarya</taxon>
        <taxon>Ascomycota</taxon>
        <taxon>Pezizomycotina</taxon>
        <taxon>Eurotiomycetes</taxon>
        <taxon>Eurotiomycetidae</taxon>
        <taxon>Eurotiales</taxon>
        <taxon>Aspergillaceae</taxon>
        <taxon>Penicillium</taxon>
    </lineage>
</organism>
<reference evidence="8 9" key="1">
    <citation type="journal article" date="2023" name="IMA Fungus">
        <title>Comparative genomic study of the Penicillium genus elucidates a diverse pangenome and 15 lateral gene transfer events.</title>
        <authorList>
            <person name="Petersen C."/>
            <person name="Sorensen T."/>
            <person name="Nielsen M.R."/>
            <person name="Sondergaard T.E."/>
            <person name="Sorensen J.L."/>
            <person name="Fitzpatrick D.A."/>
            <person name="Frisvad J.C."/>
            <person name="Nielsen K.L."/>
        </authorList>
    </citation>
    <scope>NUCLEOTIDE SEQUENCE [LARGE SCALE GENOMIC DNA]</scope>
    <source>
        <strain evidence="8 9">IBT 35679</strain>
    </source>
</reference>
<feature type="domain" description="Xylanolytic transcriptional activator regulatory" evidence="7">
    <location>
        <begin position="166"/>
        <end position="392"/>
    </location>
</feature>
<dbReference type="GO" id="GO:0008270">
    <property type="term" value="F:zinc ion binding"/>
    <property type="evidence" value="ECO:0007669"/>
    <property type="project" value="UniProtKB-KW"/>
</dbReference>
<evidence type="ECO:0000259" key="7">
    <source>
        <dbReference type="Pfam" id="PF04082"/>
    </source>
</evidence>
<evidence type="ECO:0000313" key="8">
    <source>
        <dbReference type="EMBL" id="KAJ5552704.1"/>
    </source>
</evidence>
<dbReference type="CDD" id="cd12148">
    <property type="entry name" value="fungal_TF_MHR"/>
    <property type="match status" value="1"/>
</dbReference>
<dbReference type="GO" id="GO:0000981">
    <property type="term" value="F:DNA-binding transcription factor activity, RNA polymerase II-specific"/>
    <property type="evidence" value="ECO:0007669"/>
    <property type="project" value="InterPro"/>
</dbReference>
<evidence type="ECO:0000256" key="2">
    <source>
        <dbReference type="ARBA" id="ARBA00022723"/>
    </source>
</evidence>
<accession>A0AAD6D398</accession>
<dbReference type="Pfam" id="PF04082">
    <property type="entry name" value="Fungal_trans"/>
    <property type="match status" value="1"/>
</dbReference>
<keyword evidence="9" id="KW-1185">Reference proteome</keyword>
<dbReference type="GO" id="GO:0006351">
    <property type="term" value="P:DNA-templated transcription"/>
    <property type="evidence" value="ECO:0007669"/>
    <property type="project" value="InterPro"/>
</dbReference>
<dbReference type="GO" id="GO:0005634">
    <property type="term" value="C:nucleus"/>
    <property type="evidence" value="ECO:0007669"/>
    <property type="project" value="UniProtKB-SubCell"/>
</dbReference>
<evidence type="ECO:0000256" key="3">
    <source>
        <dbReference type="ARBA" id="ARBA00022737"/>
    </source>
</evidence>
<dbReference type="GO" id="GO:0000978">
    <property type="term" value="F:RNA polymerase II cis-regulatory region sequence-specific DNA binding"/>
    <property type="evidence" value="ECO:0007669"/>
    <property type="project" value="InterPro"/>
</dbReference>
<dbReference type="Proteomes" id="UP001220324">
    <property type="component" value="Unassembled WGS sequence"/>
</dbReference>